<accession>U4KBN4</accession>
<evidence type="ECO:0000313" key="2">
    <source>
        <dbReference type="Proteomes" id="UP000016895"/>
    </source>
</evidence>
<reference evidence="1 2" key="1">
    <citation type="journal article" date="2013" name="ISME J.">
        <title>Comparative genomics of pathogenic lineages of Vibrio nigripulchritudo identifies virulence-associated traits.</title>
        <authorList>
            <person name="Goudenege D."/>
            <person name="Labreuche Y."/>
            <person name="Krin E."/>
            <person name="Ansquer D."/>
            <person name="Mangenot S."/>
            <person name="Calteau A."/>
            <person name="Medigue C."/>
            <person name="Mazel D."/>
            <person name="Polz M.F."/>
            <person name="Le Roux F."/>
        </authorList>
    </citation>
    <scope>NUCLEOTIDE SEQUENCE [LARGE SCALE GENOMIC DNA]</scope>
    <source>
        <strain evidence="2">SnF1</strain>
    </source>
</reference>
<dbReference type="AlphaFoldDB" id="U4KBN4"/>
<name>U4KBN4_9VIBR</name>
<keyword evidence="2" id="KW-1185">Reference proteome</keyword>
<dbReference type="STRING" id="28173.VIBNI_A1642"/>
<dbReference type="OrthoDB" id="7064574at2"/>
<dbReference type="EMBL" id="FO203526">
    <property type="protein sequence ID" value="CCO57752.1"/>
    <property type="molecule type" value="Genomic_DNA"/>
</dbReference>
<dbReference type="PATRIC" id="fig|1260221.3.peg.1564"/>
<evidence type="ECO:0008006" key="3">
    <source>
        <dbReference type="Google" id="ProtNLM"/>
    </source>
</evidence>
<dbReference type="Proteomes" id="UP000016895">
    <property type="component" value="Chromosome 1"/>
</dbReference>
<dbReference type="InterPro" id="IPR035198">
    <property type="entry name" value="SU10_MCP"/>
</dbReference>
<dbReference type="RefSeq" id="WP_022550652.1">
    <property type="nucleotide sequence ID" value="NC_022528.1"/>
</dbReference>
<dbReference type="Pfam" id="PF17236">
    <property type="entry name" value="SU10_MCP"/>
    <property type="match status" value="1"/>
</dbReference>
<dbReference type="KEGG" id="vni:VIBNI_A1642"/>
<evidence type="ECO:0000313" key="1">
    <source>
        <dbReference type="EMBL" id="CCO57752.1"/>
    </source>
</evidence>
<organism evidence="1 2">
    <name type="scientific">Vibrio nigripulchritudo</name>
    <dbReference type="NCBI Taxonomy" id="28173"/>
    <lineage>
        <taxon>Bacteria</taxon>
        <taxon>Pseudomonadati</taxon>
        <taxon>Pseudomonadota</taxon>
        <taxon>Gammaproteobacteria</taxon>
        <taxon>Vibrionales</taxon>
        <taxon>Vibrionaceae</taxon>
        <taxon>Vibrio</taxon>
    </lineage>
</organism>
<protein>
    <recommendedName>
        <fullName evidence="3">Head protein</fullName>
    </recommendedName>
</protein>
<sequence length="329" mass="35619">MAKLANTFVSSDAVGNREELSDVVSRITPEDTPIYSMIKKEKAKSTHPEWEIDELAAPGENFHPEGDEFDFDRIDTPARVGNYTQIFRKSWAVSRTQNSVDNAGNAEKIKYQKLKKGIEIRKDIEYALLDNKGSVATDPRKMGALTSWYETNVDRGALGANGGFNAATGLTEPATAGTQRAFSKALLDTTMQQVYHSGGTTKFAVCSPYVKSVFTTFMSDPNVAQFRYATTGGKNTIIATADVYEGDFGKVMIVPNRVQSANAAMASNVHLLNPSLLSVKMLDKIKNVPNLAKTGDAEKGVVLGEGTLCVKNEKGLGLIADVYGLSATQ</sequence>
<proteinExistence type="predicted"/>
<dbReference type="eggNOG" id="ENOG502ZCIH">
    <property type="taxonomic scope" value="Bacteria"/>
</dbReference>
<gene>
    <name evidence="1" type="ORF">VIBNI_A1642</name>
</gene>